<feature type="region of interest" description="Disordered" evidence="11">
    <location>
        <begin position="286"/>
        <end position="308"/>
    </location>
</feature>
<dbReference type="GeneID" id="39594196"/>
<evidence type="ECO:0000256" key="4">
    <source>
        <dbReference type="ARBA" id="ARBA00022670"/>
    </source>
</evidence>
<proteinExistence type="inferred from homology"/>
<dbReference type="Pfam" id="PF01398">
    <property type="entry name" value="JAB"/>
    <property type="match status" value="1"/>
</dbReference>
<comment type="caution">
    <text evidence="13">The sequence shown here is derived from an EMBL/GenBank/DDBJ whole genome shotgun (WGS) entry which is preliminary data.</text>
</comment>
<dbReference type="InterPro" id="IPR040961">
    <property type="entry name" value="CSN5_C"/>
</dbReference>
<keyword evidence="5" id="KW-0479">Metal-binding</keyword>
<reference evidence="13 14" key="1">
    <citation type="submission" date="2018-11" db="EMBL/GenBank/DDBJ databases">
        <title>Genome sequence of Apiotrichum porosum DSM 27194.</title>
        <authorList>
            <person name="Aliyu H."/>
            <person name="Gorte O."/>
            <person name="Ochsenreither K."/>
        </authorList>
    </citation>
    <scope>NUCLEOTIDE SEQUENCE [LARGE SCALE GENOMIC DNA]</scope>
    <source>
        <strain evidence="13 14">DSM 27194</strain>
    </source>
</reference>
<gene>
    <name evidence="13" type="primary">RRI1</name>
    <name evidence="13" type="ORF">EHS24_009653</name>
</gene>
<evidence type="ECO:0000256" key="3">
    <source>
        <dbReference type="ARBA" id="ARBA00014880"/>
    </source>
</evidence>
<dbReference type="OrthoDB" id="605656at2759"/>
<evidence type="ECO:0000256" key="5">
    <source>
        <dbReference type="ARBA" id="ARBA00022723"/>
    </source>
</evidence>
<evidence type="ECO:0000256" key="2">
    <source>
        <dbReference type="ARBA" id="ARBA00011098"/>
    </source>
</evidence>
<dbReference type="InterPro" id="IPR000555">
    <property type="entry name" value="JAMM/MPN+_dom"/>
</dbReference>
<keyword evidence="6" id="KW-0736">Signalosome</keyword>
<dbReference type="GO" id="GO:0008237">
    <property type="term" value="F:metallopeptidase activity"/>
    <property type="evidence" value="ECO:0007669"/>
    <property type="project" value="UniProtKB-KW"/>
</dbReference>
<dbReference type="EMBL" id="RSCE01000009">
    <property type="protein sequence ID" value="RSH79982.1"/>
    <property type="molecule type" value="Genomic_DNA"/>
</dbReference>
<dbReference type="RefSeq" id="XP_028475091.1">
    <property type="nucleotide sequence ID" value="XM_028624923.1"/>
</dbReference>
<evidence type="ECO:0000259" key="12">
    <source>
        <dbReference type="PROSITE" id="PS50249"/>
    </source>
</evidence>
<dbReference type="AlphaFoldDB" id="A0A427XMI6"/>
<dbReference type="InterPro" id="IPR037518">
    <property type="entry name" value="MPN"/>
</dbReference>
<dbReference type="GO" id="GO:0000338">
    <property type="term" value="P:protein deneddylation"/>
    <property type="evidence" value="ECO:0007669"/>
    <property type="project" value="UniProtKB-ARBA"/>
</dbReference>
<keyword evidence="9" id="KW-0482">Metalloprotease</keyword>
<comment type="function">
    <text evidence="10">Catalytic Component of the COP9 signalosome (CSN) complex that acts as an regulator of the ubiquitin (Ubl) conjugation pathway by mediating the deneddylation of the cullin subunit of SCF-type E3 ubiquitin-protein ligase complexes.</text>
</comment>
<accession>A0A427XMI6</accession>
<evidence type="ECO:0000256" key="10">
    <source>
        <dbReference type="ARBA" id="ARBA00058010"/>
    </source>
</evidence>
<keyword evidence="14" id="KW-1185">Reference proteome</keyword>
<keyword evidence="8" id="KW-0862">Zinc</keyword>
<organism evidence="13 14">
    <name type="scientific">Apiotrichum porosum</name>
    <dbReference type="NCBI Taxonomy" id="105984"/>
    <lineage>
        <taxon>Eukaryota</taxon>
        <taxon>Fungi</taxon>
        <taxon>Dikarya</taxon>
        <taxon>Basidiomycota</taxon>
        <taxon>Agaricomycotina</taxon>
        <taxon>Tremellomycetes</taxon>
        <taxon>Trichosporonales</taxon>
        <taxon>Trichosporonaceae</taxon>
        <taxon>Apiotrichum</taxon>
    </lineage>
</organism>
<dbReference type="Pfam" id="PF18323">
    <property type="entry name" value="CSN5_C"/>
    <property type="match status" value="1"/>
</dbReference>
<dbReference type="InterPro" id="IPR050242">
    <property type="entry name" value="JAMM_MPN+_peptidase_M67A"/>
</dbReference>
<dbReference type="PANTHER" id="PTHR10410">
    <property type="entry name" value="EUKARYOTIC TRANSLATION INITIATION FACTOR 3 -RELATED"/>
    <property type="match status" value="1"/>
</dbReference>
<dbReference type="SMART" id="SM00232">
    <property type="entry name" value="JAB_MPN"/>
    <property type="match status" value="1"/>
</dbReference>
<dbReference type="Proteomes" id="UP000279236">
    <property type="component" value="Unassembled WGS sequence"/>
</dbReference>
<evidence type="ECO:0000313" key="13">
    <source>
        <dbReference type="EMBL" id="RSH79982.1"/>
    </source>
</evidence>
<evidence type="ECO:0000256" key="7">
    <source>
        <dbReference type="ARBA" id="ARBA00022801"/>
    </source>
</evidence>
<keyword evidence="4" id="KW-0645">Protease</keyword>
<dbReference type="STRING" id="105984.A0A427XMI6"/>
<feature type="domain" description="MPN" evidence="12">
    <location>
        <begin position="51"/>
        <end position="193"/>
    </location>
</feature>
<dbReference type="GO" id="GO:0006508">
    <property type="term" value="P:proteolysis"/>
    <property type="evidence" value="ECO:0007669"/>
    <property type="project" value="UniProtKB-KW"/>
</dbReference>
<protein>
    <recommendedName>
        <fullName evidence="3">COP9 signalosome complex subunit 5</fullName>
    </recommendedName>
</protein>
<evidence type="ECO:0000256" key="9">
    <source>
        <dbReference type="ARBA" id="ARBA00023049"/>
    </source>
</evidence>
<comment type="similarity">
    <text evidence="1">Belongs to the peptidase M67A family. CSN5 subfamily.</text>
</comment>
<evidence type="ECO:0000313" key="14">
    <source>
        <dbReference type="Proteomes" id="UP000279236"/>
    </source>
</evidence>
<dbReference type="FunFam" id="3.40.140.10:FF:000003">
    <property type="entry name" value="COP9 signalosome complex subunit 5"/>
    <property type="match status" value="1"/>
</dbReference>
<dbReference type="GO" id="GO:0008180">
    <property type="term" value="C:COP9 signalosome"/>
    <property type="evidence" value="ECO:0007669"/>
    <property type="project" value="UniProtKB-KW"/>
</dbReference>
<comment type="subunit">
    <text evidence="2">Component of the COP9 signalosome (CSN) complex.</text>
</comment>
<name>A0A427XMI6_9TREE</name>
<dbReference type="PROSITE" id="PS50249">
    <property type="entry name" value="MPN"/>
    <property type="match status" value="1"/>
</dbReference>
<dbReference type="GO" id="GO:0046872">
    <property type="term" value="F:metal ion binding"/>
    <property type="evidence" value="ECO:0007669"/>
    <property type="project" value="UniProtKB-KW"/>
</dbReference>
<dbReference type="Gene3D" id="3.40.140.10">
    <property type="entry name" value="Cytidine Deaminase, domain 2"/>
    <property type="match status" value="1"/>
</dbReference>
<evidence type="ECO:0000256" key="1">
    <source>
        <dbReference type="ARBA" id="ARBA00006008"/>
    </source>
</evidence>
<evidence type="ECO:0000256" key="8">
    <source>
        <dbReference type="ARBA" id="ARBA00022833"/>
    </source>
</evidence>
<evidence type="ECO:0000256" key="11">
    <source>
        <dbReference type="SAM" id="MobiDB-lite"/>
    </source>
</evidence>
<dbReference type="CDD" id="cd08069">
    <property type="entry name" value="MPN_RPN11_CSN5"/>
    <property type="match status" value="1"/>
</dbReference>
<keyword evidence="7" id="KW-0378">Hydrolase</keyword>
<sequence>MEKAARGTFEINNNVNLLNTAESVFLYDRQEEAQLDNDAPWKTDPHYFQTVKISAVALIKMAIHARSGGQYEIMGVMYGKVRDRAFWITDAAALPVQGTETRVNAGNEASLGPAMEYMVQFQTANERAGKTELLRGWYHSHPGYGCWLSGIDVNTQLHNQKFTDPYLAVVIDPNRTVSAGKVEIGAFRTYPEGYTPPSAGSSEYQSIPMDKIEDFGAHANAYYPLKIEIFKTQTDEKLLDLLWNKYWVATLSQSNILSNRSYGTSQLKDLNAKLASAANKLSESSADLKLRSLPPSSKEDKPKKGGSHFAGVEMEASALTAPSKDGLQIANEAKNAMTAQVVKDKLFNQSLDRSLEPSSALSAVQGAWSPA</sequence>
<dbReference type="SUPFAM" id="SSF102712">
    <property type="entry name" value="JAB1/MPN domain"/>
    <property type="match status" value="1"/>
</dbReference>
<evidence type="ECO:0000256" key="6">
    <source>
        <dbReference type="ARBA" id="ARBA00022790"/>
    </source>
</evidence>